<evidence type="ECO:0008006" key="5">
    <source>
        <dbReference type="Google" id="ProtNLM"/>
    </source>
</evidence>
<evidence type="ECO:0000313" key="4">
    <source>
        <dbReference type="Proteomes" id="UP000010931"/>
    </source>
</evidence>
<dbReference type="PATRIC" id="fig|698760.3.peg.5002"/>
<feature type="region of interest" description="Disordered" evidence="1">
    <location>
        <begin position="25"/>
        <end position="44"/>
    </location>
</feature>
<keyword evidence="2" id="KW-1133">Transmembrane helix</keyword>
<name>L7F4H5_STRT8</name>
<evidence type="ECO:0000313" key="3">
    <source>
        <dbReference type="EMBL" id="ELP65916.1"/>
    </source>
</evidence>
<keyword evidence="2" id="KW-0812">Transmembrane</keyword>
<keyword evidence="4" id="KW-1185">Reference proteome</keyword>
<dbReference type="STRING" id="85558.T45_07634"/>
<feature type="transmembrane region" description="Helical" evidence="2">
    <location>
        <begin position="57"/>
        <end position="79"/>
    </location>
</feature>
<reference evidence="3 4" key="1">
    <citation type="journal article" date="2011" name="Plasmid">
        <title>Streptomyces turgidiscabies Car8 contains a modular pathogenicity island that shares virulence genes with other actinobacterial plant pathogens.</title>
        <authorList>
            <person name="Huguet-Tapia J.C."/>
            <person name="Badger J.H."/>
            <person name="Loria R."/>
            <person name="Pettis G.S."/>
        </authorList>
    </citation>
    <scope>NUCLEOTIDE SEQUENCE [LARGE SCALE GENOMIC DNA]</scope>
    <source>
        <strain evidence="3 4">Car8</strain>
    </source>
</reference>
<dbReference type="AlphaFoldDB" id="L7F4H5"/>
<gene>
    <name evidence="3" type="ORF">STRTUCAR8_01464</name>
</gene>
<organism evidence="3 4">
    <name type="scientific">Streptomyces turgidiscabies (strain Car8)</name>
    <dbReference type="NCBI Taxonomy" id="698760"/>
    <lineage>
        <taxon>Bacteria</taxon>
        <taxon>Bacillati</taxon>
        <taxon>Actinomycetota</taxon>
        <taxon>Actinomycetes</taxon>
        <taxon>Kitasatosporales</taxon>
        <taxon>Streptomycetaceae</taxon>
        <taxon>Streptomyces</taxon>
    </lineage>
</organism>
<evidence type="ECO:0000256" key="2">
    <source>
        <dbReference type="SAM" id="Phobius"/>
    </source>
</evidence>
<sequence>MPRRTHGAAPVRAISQLRTADPQIPSASAALGGGRVSSVPRTSTNTSNRRFLLMRSAIRNAVMTTTATAVLLGGLAAVATPASAVGSSACTRNDRNHSVWGPNLEWPNIRTGPGVAYKSKGHLDSAGEFWVECSAVNKYGNRWYYGESLSSSSYGTKGWVAASWF</sequence>
<dbReference type="EMBL" id="AEJB01000361">
    <property type="protein sequence ID" value="ELP65916.1"/>
    <property type="molecule type" value="Genomic_DNA"/>
</dbReference>
<dbReference type="Proteomes" id="UP000010931">
    <property type="component" value="Unassembled WGS sequence"/>
</dbReference>
<accession>L7F4H5</accession>
<protein>
    <recommendedName>
        <fullName evidence="5">SH3b domain-containing protein</fullName>
    </recommendedName>
</protein>
<keyword evidence="2" id="KW-0472">Membrane</keyword>
<proteinExistence type="predicted"/>
<evidence type="ECO:0000256" key="1">
    <source>
        <dbReference type="SAM" id="MobiDB-lite"/>
    </source>
</evidence>
<comment type="caution">
    <text evidence="3">The sequence shown here is derived from an EMBL/GenBank/DDBJ whole genome shotgun (WGS) entry which is preliminary data.</text>
</comment>